<gene>
    <name evidence="2" type="ORF">GCM10009655_15020</name>
</gene>
<keyword evidence="3" id="KW-1185">Reference proteome</keyword>
<evidence type="ECO:0000256" key="1">
    <source>
        <dbReference type="SAM" id="Phobius"/>
    </source>
</evidence>
<comment type="caution">
    <text evidence="2">The sequence shown here is derived from an EMBL/GenBank/DDBJ whole genome shotgun (WGS) entry which is preliminary data.</text>
</comment>
<sequence>MQEDLLAFITHDEAKTLLVIVKLNLAGGHGRAPSYRDSSLERKWARILVNVTNHSTERDLRIERVLAYLVAISIALAVISFVAVVVATAAGLTDFDTGAWPAVITMPYFALPLGVVFIITLLVLNGRRRRREYGNGHN</sequence>
<reference evidence="2 3" key="1">
    <citation type="journal article" date="2019" name="Int. J. Syst. Evol. Microbiol.">
        <title>The Global Catalogue of Microorganisms (GCM) 10K type strain sequencing project: providing services to taxonomists for standard genome sequencing and annotation.</title>
        <authorList>
            <consortium name="The Broad Institute Genomics Platform"/>
            <consortium name="The Broad Institute Genome Sequencing Center for Infectious Disease"/>
            <person name="Wu L."/>
            <person name="Ma J."/>
        </authorList>
    </citation>
    <scope>NUCLEOTIDE SEQUENCE [LARGE SCALE GENOMIC DNA]</scope>
    <source>
        <strain evidence="2 3">JCM 12762</strain>
    </source>
</reference>
<keyword evidence="1" id="KW-1133">Transmembrane helix</keyword>
<proteinExistence type="predicted"/>
<evidence type="ECO:0000313" key="2">
    <source>
        <dbReference type="EMBL" id="GAA1216715.1"/>
    </source>
</evidence>
<accession>A0ABN1VM85</accession>
<protein>
    <submittedName>
        <fullName evidence="2">Uncharacterized protein</fullName>
    </submittedName>
</protein>
<keyword evidence="1" id="KW-0812">Transmembrane</keyword>
<dbReference type="Proteomes" id="UP001500943">
    <property type="component" value="Unassembled WGS sequence"/>
</dbReference>
<feature type="transmembrane region" description="Helical" evidence="1">
    <location>
        <begin position="65"/>
        <end position="92"/>
    </location>
</feature>
<feature type="transmembrane region" description="Helical" evidence="1">
    <location>
        <begin position="98"/>
        <end position="124"/>
    </location>
</feature>
<name>A0ABN1VM85_9MICO</name>
<organism evidence="2 3">
    <name type="scientific">Rhodoglobus aureus</name>
    <dbReference type="NCBI Taxonomy" id="191497"/>
    <lineage>
        <taxon>Bacteria</taxon>
        <taxon>Bacillati</taxon>
        <taxon>Actinomycetota</taxon>
        <taxon>Actinomycetes</taxon>
        <taxon>Micrococcales</taxon>
        <taxon>Microbacteriaceae</taxon>
        <taxon>Rhodoglobus</taxon>
    </lineage>
</organism>
<evidence type="ECO:0000313" key="3">
    <source>
        <dbReference type="Proteomes" id="UP001500943"/>
    </source>
</evidence>
<dbReference type="EMBL" id="BAAAKW010000028">
    <property type="protein sequence ID" value="GAA1216715.1"/>
    <property type="molecule type" value="Genomic_DNA"/>
</dbReference>
<keyword evidence="1" id="KW-0472">Membrane</keyword>